<reference evidence="2 3" key="1">
    <citation type="submission" date="2018-11" db="EMBL/GenBank/DDBJ databases">
        <title>Novel bacteria species description.</title>
        <authorList>
            <person name="Han J.-H."/>
        </authorList>
    </citation>
    <scope>NUCLEOTIDE SEQUENCE [LARGE SCALE GENOMIC DNA]</scope>
    <source>
        <strain evidence="2 3">KCTC23259</strain>
    </source>
</reference>
<feature type="transmembrane region" description="Helical" evidence="1">
    <location>
        <begin position="83"/>
        <end position="107"/>
    </location>
</feature>
<evidence type="ECO:0000313" key="2">
    <source>
        <dbReference type="EMBL" id="MCP9766065.1"/>
    </source>
</evidence>
<proteinExistence type="predicted"/>
<keyword evidence="1" id="KW-0812">Transmembrane</keyword>
<gene>
    <name evidence="2" type="ORF">EGI31_24270</name>
</gene>
<comment type="caution">
    <text evidence="2">The sequence shown here is derived from an EMBL/GenBank/DDBJ whole genome shotgun (WGS) entry which is preliminary data.</text>
</comment>
<evidence type="ECO:0000256" key="1">
    <source>
        <dbReference type="SAM" id="Phobius"/>
    </source>
</evidence>
<name>A0AAE3H9B7_9BACT</name>
<keyword evidence="1" id="KW-0472">Membrane</keyword>
<keyword evidence="3" id="KW-1185">Reference proteome</keyword>
<feature type="transmembrane region" description="Helical" evidence="1">
    <location>
        <begin position="43"/>
        <end position="63"/>
    </location>
</feature>
<dbReference type="AlphaFoldDB" id="A0AAE3H9B7"/>
<feature type="transmembrane region" description="Helical" evidence="1">
    <location>
        <begin position="12"/>
        <end position="31"/>
    </location>
</feature>
<dbReference type="EMBL" id="RJUF01000194">
    <property type="protein sequence ID" value="MCP9766065.1"/>
    <property type="molecule type" value="Genomic_DNA"/>
</dbReference>
<evidence type="ECO:0000313" key="3">
    <source>
        <dbReference type="Proteomes" id="UP001204144"/>
    </source>
</evidence>
<accession>A0AAE3H9B7</accession>
<sequence length="108" mass="13002">MNSFLLKLHILFYFSRNIWLFTLLVSLLFWSFISFDTHVIFRFYFPAILFSKLAINGFIFLLFNLQKGKNFFLLYNNLGLDKLTLWIFTIAVDVLLFPFSVVFYNIFK</sequence>
<keyword evidence="1" id="KW-1133">Transmembrane helix</keyword>
<protein>
    <submittedName>
        <fullName evidence="2">Uncharacterized protein</fullName>
    </submittedName>
</protein>
<organism evidence="2 3">
    <name type="scientific">Lacihabitans soyangensis</name>
    <dbReference type="NCBI Taxonomy" id="869394"/>
    <lineage>
        <taxon>Bacteria</taxon>
        <taxon>Pseudomonadati</taxon>
        <taxon>Bacteroidota</taxon>
        <taxon>Cytophagia</taxon>
        <taxon>Cytophagales</taxon>
        <taxon>Leadbetterellaceae</taxon>
        <taxon>Lacihabitans</taxon>
    </lineage>
</organism>
<dbReference type="Proteomes" id="UP001204144">
    <property type="component" value="Unassembled WGS sequence"/>
</dbReference>